<reference evidence="2" key="1">
    <citation type="journal article" date="2019" name="Int. J. Syst. Evol. Microbiol.">
        <title>The Global Catalogue of Microorganisms (GCM) 10K type strain sequencing project: providing services to taxonomists for standard genome sequencing and annotation.</title>
        <authorList>
            <consortium name="The Broad Institute Genomics Platform"/>
            <consortium name="The Broad Institute Genome Sequencing Center for Infectious Disease"/>
            <person name="Wu L."/>
            <person name="Ma J."/>
        </authorList>
    </citation>
    <scope>NUCLEOTIDE SEQUENCE [LARGE SCALE GENOMIC DNA]</scope>
    <source>
        <strain evidence="2">NBRC 102146</strain>
    </source>
</reference>
<dbReference type="Proteomes" id="UP001156703">
    <property type="component" value="Unassembled WGS sequence"/>
</dbReference>
<gene>
    <name evidence="1" type="ORF">GCM10007925_04160</name>
</gene>
<comment type="caution">
    <text evidence="1">The sequence shown here is derived from an EMBL/GenBank/DDBJ whole genome shotgun (WGS) entry which is preliminary data.</text>
</comment>
<dbReference type="Pfam" id="PF02620">
    <property type="entry name" value="YceD"/>
    <property type="match status" value="1"/>
</dbReference>
<protein>
    <recommendedName>
        <fullName evidence="3">DUF177 domain-containing protein</fullName>
    </recommendedName>
</protein>
<dbReference type="RefSeq" id="WP_029941746.1">
    <property type="nucleotide sequence ID" value="NZ_BSOO01000003.1"/>
</dbReference>
<evidence type="ECO:0008006" key="3">
    <source>
        <dbReference type="Google" id="ProtNLM"/>
    </source>
</evidence>
<proteinExistence type="predicted"/>
<sequence>MSPAADFAHHLALATLRDGQRLELSTDEAERAAIAERLNLLGLDRFEAKATLTRNGDEVRAEGRLRASVTQACVASGDPVAGQVDTAFALLFRPEPSVDPDEEIELSEEDCDVIFHDGREIDLGQALADELALSLDPYPRSAGAEDALREAGVLSEAEAGPFAALAALKGRNEP</sequence>
<dbReference type="EMBL" id="BSOO01000003">
    <property type="protein sequence ID" value="GLR46705.1"/>
    <property type="molecule type" value="Genomic_DNA"/>
</dbReference>
<organism evidence="1 2">
    <name type="scientific">Sphingomonas astaxanthinifaciens DSM 22298</name>
    <dbReference type="NCBI Taxonomy" id="1123267"/>
    <lineage>
        <taxon>Bacteria</taxon>
        <taxon>Pseudomonadati</taxon>
        <taxon>Pseudomonadota</taxon>
        <taxon>Alphaproteobacteria</taxon>
        <taxon>Sphingomonadales</taxon>
        <taxon>Sphingomonadaceae</taxon>
        <taxon>Sphingomonas</taxon>
    </lineage>
</organism>
<keyword evidence="2" id="KW-1185">Reference proteome</keyword>
<evidence type="ECO:0000313" key="1">
    <source>
        <dbReference type="EMBL" id="GLR46705.1"/>
    </source>
</evidence>
<accession>A0ABQ5Z1Q3</accession>
<dbReference type="InterPro" id="IPR003772">
    <property type="entry name" value="YceD"/>
</dbReference>
<evidence type="ECO:0000313" key="2">
    <source>
        <dbReference type="Proteomes" id="UP001156703"/>
    </source>
</evidence>
<name>A0ABQ5Z1Q3_9SPHN</name>